<evidence type="ECO:0000259" key="12">
    <source>
        <dbReference type="Pfam" id="PF00593"/>
    </source>
</evidence>
<dbReference type="GeneID" id="89479139"/>
<evidence type="ECO:0000256" key="9">
    <source>
        <dbReference type="RuleBase" id="RU003357"/>
    </source>
</evidence>
<sequence length="815" mass="88850">MFVRRVNFLLVSTSLSVLWSAGAYADPVKATSKARSSALLQQPGASRHSPFKVRKKRPAGDDEVVIVTGTRESNRKARNSIAPIDVITARQLQQTGETDPSRALTRVMPSISMSSYGNDTSAFNSTIRMRGLNPNEVLILVDGQRRHQTSLMSYDTGPEQGATPTDIDTIPASMIDHIEVLRDGAAAQYGSDAIAGVVNIILKKDSHKGSAYSQIGQTEEGDGFAVTAGFDKGFSWGKDGFVHLSYDYKHQDHTVRSGPDNRTGQYDNKVLGQPELTRHSFGTTFGKNIVDDRLVFFGNATYAHKHGESYQNYRLPTSLPAVYPNGYTPIQTDNENDYSVTVGFKGTKLLGFDWKISSTWGEDIADISNKDTANLAYYADYGTTPTNFDVAGYRSTQWTNNFDLRRSVDVGLALPIVFAGGAEYRYEKYDISAGSPASYYKSGSQGLGGIIPAIAGGHSRDVTAGYIDVDIHPIKQLDIDLAGRTEHYTDVGDTQTGKIAARYDLSRRIAFRAAISSGFRAPTLAEEYFSNIVTDATGGASGLLATGSTGAQLIGASKLKPERSTNASGGIVLEPIDHWHIAADVYQINIRDRIVGGGRVNGEQAIEAIEANGIPLQTATPSDVTANYLTNGASTRTQGLDITSDYTLRTQKYGTFQFNLALNLNRTTIHHMALNASGGPQLNAQLATYLTNATPKSKIILGMNWNFGKFDLMLRETRFGSLAENLTFYAAGPNQYSTSVFQHFINAPRWNTDIELGYKPFTYLRVAVGARNVTNIKPSKLPAANSYVGSYWYSIRNGQMGFNGGFYYARANLSF</sequence>
<keyword evidence="15" id="KW-1185">Reference proteome</keyword>
<dbReference type="InterPro" id="IPR036942">
    <property type="entry name" value="Beta-barrel_TonB_sf"/>
</dbReference>
<evidence type="ECO:0000256" key="7">
    <source>
        <dbReference type="ARBA" id="ARBA00023237"/>
    </source>
</evidence>
<dbReference type="Gene3D" id="2.170.130.10">
    <property type="entry name" value="TonB-dependent receptor, plug domain"/>
    <property type="match status" value="1"/>
</dbReference>
<dbReference type="AlphaFoldDB" id="A0A094YHL5"/>
<name>A0A094YHL5_9PROT</name>
<dbReference type="Proteomes" id="UP000029448">
    <property type="component" value="Unassembled WGS sequence"/>
</dbReference>
<evidence type="ECO:0000256" key="1">
    <source>
        <dbReference type="ARBA" id="ARBA00004571"/>
    </source>
</evidence>
<protein>
    <submittedName>
        <fullName evidence="14">TonB-dependent receptor</fullName>
    </submittedName>
</protein>
<dbReference type="PROSITE" id="PS52016">
    <property type="entry name" value="TONB_DEPENDENT_REC_3"/>
    <property type="match status" value="1"/>
</dbReference>
<dbReference type="InterPro" id="IPR039426">
    <property type="entry name" value="TonB-dep_rcpt-like"/>
</dbReference>
<dbReference type="PANTHER" id="PTHR47234:SF3">
    <property type="entry name" value="SECRETIN_TONB SHORT N-TERMINAL DOMAIN-CONTAINING PROTEIN"/>
    <property type="match status" value="1"/>
</dbReference>
<feature type="chain" id="PRO_5001911700" evidence="11">
    <location>
        <begin position="26"/>
        <end position="815"/>
    </location>
</feature>
<feature type="domain" description="TonB-dependent receptor-like beta-barrel" evidence="12">
    <location>
        <begin position="309"/>
        <end position="773"/>
    </location>
</feature>
<evidence type="ECO:0000256" key="11">
    <source>
        <dbReference type="SAM" id="SignalP"/>
    </source>
</evidence>
<evidence type="ECO:0000313" key="15">
    <source>
        <dbReference type="Proteomes" id="UP000029448"/>
    </source>
</evidence>
<reference evidence="14 15" key="1">
    <citation type="submission" date="2014-06" db="EMBL/GenBank/DDBJ databases">
        <title>Functional and comparative genomic analyses of the Drosophila gut microbiota identify candidate symbiosis factors.</title>
        <authorList>
            <person name="Newell P.D."/>
            <person name="Chaston J.M."/>
            <person name="Douglas A.E."/>
        </authorList>
    </citation>
    <scope>NUCLEOTIDE SEQUENCE [LARGE SCALE GENOMIC DNA]</scope>
    <source>
        <strain evidence="14 15">DmCS_006</strain>
    </source>
</reference>
<comment type="similarity">
    <text evidence="8 9">Belongs to the TonB-dependent receptor family.</text>
</comment>
<gene>
    <name evidence="14" type="ORF">AtDm6_2769</name>
</gene>
<dbReference type="Pfam" id="PF00593">
    <property type="entry name" value="TonB_dep_Rec_b-barrel"/>
    <property type="match status" value="1"/>
</dbReference>
<proteinExistence type="inferred from homology"/>
<evidence type="ECO:0000256" key="6">
    <source>
        <dbReference type="ARBA" id="ARBA00023136"/>
    </source>
</evidence>
<feature type="region of interest" description="Disordered" evidence="10">
    <location>
        <begin position="38"/>
        <end position="60"/>
    </location>
</feature>
<dbReference type="Pfam" id="PF07715">
    <property type="entry name" value="Plug"/>
    <property type="match status" value="1"/>
</dbReference>
<evidence type="ECO:0000256" key="8">
    <source>
        <dbReference type="PROSITE-ProRule" id="PRU01360"/>
    </source>
</evidence>
<feature type="domain" description="TonB-dependent receptor plug" evidence="13">
    <location>
        <begin position="77"/>
        <end position="197"/>
    </location>
</feature>
<dbReference type="STRING" id="104102.AtDm6_2769"/>
<dbReference type="PATRIC" id="fig|104102.7.peg.2734"/>
<dbReference type="CDD" id="cd01347">
    <property type="entry name" value="ligand_gated_channel"/>
    <property type="match status" value="1"/>
</dbReference>
<evidence type="ECO:0000259" key="13">
    <source>
        <dbReference type="Pfam" id="PF07715"/>
    </source>
</evidence>
<keyword evidence="4 8" id="KW-0812">Transmembrane</keyword>
<dbReference type="Gene3D" id="2.40.170.20">
    <property type="entry name" value="TonB-dependent receptor, beta-barrel domain"/>
    <property type="match status" value="1"/>
</dbReference>
<evidence type="ECO:0000256" key="10">
    <source>
        <dbReference type="SAM" id="MobiDB-lite"/>
    </source>
</evidence>
<evidence type="ECO:0000313" key="14">
    <source>
        <dbReference type="EMBL" id="KGB21535.1"/>
    </source>
</evidence>
<accession>A0A094YHL5</accession>
<evidence type="ECO:0000256" key="3">
    <source>
        <dbReference type="ARBA" id="ARBA00022452"/>
    </source>
</evidence>
<dbReference type="EMBL" id="JOKM01000098">
    <property type="protein sequence ID" value="KGB21535.1"/>
    <property type="molecule type" value="Genomic_DNA"/>
</dbReference>
<feature type="signal peptide" evidence="11">
    <location>
        <begin position="1"/>
        <end position="25"/>
    </location>
</feature>
<evidence type="ECO:0000256" key="5">
    <source>
        <dbReference type="ARBA" id="ARBA00023077"/>
    </source>
</evidence>
<dbReference type="SUPFAM" id="SSF56935">
    <property type="entry name" value="Porins"/>
    <property type="match status" value="1"/>
</dbReference>
<keyword evidence="11" id="KW-0732">Signal</keyword>
<keyword evidence="5 9" id="KW-0798">TonB box</keyword>
<keyword evidence="3 8" id="KW-1134">Transmembrane beta strand</keyword>
<keyword evidence="7 8" id="KW-0998">Cell outer membrane</keyword>
<keyword evidence="14" id="KW-0675">Receptor</keyword>
<comment type="caution">
    <text evidence="14">The sequence shown here is derived from an EMBL/GenBank/DDBJ whole genome shotgun (WGS) entry which is preliminary data.</text>
</comment>
<dbReference type="PANTHER" id="PTHR47234">
    <property type="match status" value="1"/>
</dbReference>
<keyword evidence="2 8" id="KW-0813">Transport</keyword>
<dbReference type="InterPro" id="IPR012910">
    <property type="entry name" value="Plug_dom"/>
</dbReference>
<keyword evidence="6 8" id="KW-0472">Membrane</keyword>
<comment type="subcellular location">
    <subcellularLocation>
        <location evidence="1 8">Cell outer membrane</location>
        <topology evidence="1 8">Multi-pass membrane protein</topology>
    </subcellularLocation>
</comment>
<dbReference type="RefSeq" id="WP_035381583.1">
    <property type="nucleotide sequence ID" value="NZ_JACAOJ010000006.1"/>
</dbReference>
<dbReference type="InterPro" id="IPR037066">
    <property type="entry name" value="Plug_dom_sf"/>
</dbReference>
<evidence type="ECO:0000256" key="2">
    <source>
        <dbReference type="ARBA" id="ARBA00022448"/>
    </source>
</evidence>
<organism evidence="14 15">
    <name type="scientific">Acetobacter tropicalis</name>
    <dbReference type="NCBI Taxonomy" id="104102"/>
    <lineage>
        <taxon>Bacteria</taxon>
        <taxon>Pseudomonadati</taxon>
        <taxon>Pseudomonadota</taxon>
        <taxon>Alphaproteobacteria</taxon>
        <taxon>Acetobacterales</taxon>
        <taxon>Acetobacteraceae</taxon>
        <taxon>Acetobacter</taxon>
    </lineage>
</organism>
<dbReference type="InterPro" id="IPR000531">
    <property type="entry name" value="Beta-barrel_TonB"/>
</dbReference>
<evidence type="ECO:0000256" key="4">
    <source>
        <dbReference type="ARBA" id="ARBA00022692"/>
    </source>
</evidence>
<dbReference type="GO" id="GO:0009279">
    <property type="term" value="C:cell outer membrane"/>
    <property type="evidence" value="ECO:0007669"/>
    <property type="project" value="UniProtKB-SubCell"/>
</dbReference>